<dbReference type="AlphaFoldDB" id="A0A6I4IMR1"/>
<organism evidence="8 9">
    <name type="scientific">Mucilaginibacter ginkgonis</name>
    <dbReference type="NCBI Taxonomy" id="2682091"/>
    <lineage>
        <taxon>Bacteria</taxon>
        <taxon>Pseudomonadati</taxon>
        <taxon>Bacteroidota</taxon>
        <taxon>Sphingobacteriia</taxon>
        <taxon>Sphingobacteriales</taxon>
        <taxon>Sphingobacteriaceae</taxon>
        <taxon>Mucilaginibacter</taxon>
    </lineage>
</organism>
<keyword evidence="3" id="KW-0812">Transmembrane</keyword>
<evidence type="ECO:0000259" key="7">
    <source>
        <dbReference type="SMART" id="SM00014"/>
    </source>
</evidence>
<evidence type="ECO:0000313" key="8">
    <source>
        <dbReference type="EMBL" id="QQL51609.1"/>
    </source>
</evidence>
<dbReference type="GO" id="GO:0005886">
    <property type="term" value="C:plasma membrane"/>
    <property type="evidence" value="ECO:0007669"/>
    <property type="project" value="UniProtKB-SubCell"/>
</dbReference>
<comment type="subcellular location">
    <subcellularLocation>
        <location evidence="1">Cell membrane</location>
        <topology evidence="1">Multi-pass membrane protein</topology>
    </subcellularLocation>
</comment>
<dbReference type="Pfam" id="PF01569">
    <property type="entry name" value="PAP2"/>
    <property type="match status" value="1"/>
</dbReference>
<evidence type="ECO:0000256" key="3">
    <source>
        <dbReference type="ARBA" id="ARBA00022692"/>
    </source>
</evidence>
<evidence type="ECO:0000256" key="6">
    <source>
        <dbReference type="ARBA" id="ARBA00023136"/>
    </source>
</evidence>
<dbReference type="GO" id="GO:0016787">
    <property type="term" value="F:hydrolase activity"/>
    <property type="evidence" value="ECO:0007669"/>
    <property type="project" value="UniProtKB-KW"/>
</dbReference>
<keyword evidence="2" id="KW-1003">Cell membrane</keyword>
<proteinExistence type="predicted"/>
<sequence>MDNLAKSRTPEKTRYLLGVTNSIQYVEAGVPAAMFIGGVLGHDKELRENSLYVASSTAISLGLTLLIKHFVRRPRPFIRNKTFIPVYRAGSTSFPSGHTSTTFALASSLSIAYPKWYVIAPAFIYAGTVGYSRMYLGEHFPTDVAAGATIGVGSAVALSGLSR</sequence>
<dbReference type="SUPFAM" id="SSF48317">
    <property type="entry name" value="Acid phosphatase/Vanadium-dependent haloperoxidase"/>
    <property type="match status" value="1"/>
</dbReference>
<dbReference type="EMBL" id="CP066775">
    <property type="protein sequence ID" value="QQL51609.1"/>
    <property type="molecule type" value="Genomic_DNA"/>
</dbReference>
<name>A0A6I4IMR1_9SPHI</name>
<protein>
    <submittedName>
        <fullName evidence="8">Phosphatase PAP2 family protein</fullName>
    </submittedName>
</protein>
<dbReference type="Gene3D" id="1.20.144.10">
    <property type="entry name" value="Phosphatidic acid phosphatase type 2/haloperoxidase"/>
    <property type="match status" value="1"/>
</dbReference>
<evidence type="ECO:0000256" key="1">
    <source>
        <dbReference type="ARBA" id="ARBA00004651"/>
    </source>
</evidence>
<dbReference type="InterPro" id="IPR000326">
    <property type="entry name" value="PAP2/HPO"/>
</dbReference>
<dbReference type="Proteomes" id="UP000429232">
    <property type="component" value="Chromosome"/>
</dbReference>
<evidence type="ECO:0000313" key="9">
    <source>
        <dbReference type="Proteomes" id="UP000429232"/>
    </source>
</evidence>
<evidence type="ECO:0000256" key="5">
    <source>
        <dbReference type="ARBA" id="ARBA00022989"/>
    </source>
</evidence>
<keyword evidence="4" id="KW-0378">Hydrolase</keyword>
<evidence type="ECO:0000256" key="2">
    <source>
        <dbReference type="ARBA" id="ARBA00022475"/>
    </source>
</evidence>
<feature type="domain" description="Phosphatidic acid phosphatase type 2/haloperoxidase" evidence="7">
    <location>
        <begin position="50"/>
        <end position="159"/>
    </location>
</feature>
<keyword evidence="5" id="KW-1133">Transmembrane helix</keyword>
<dbReference type="InterPro" id="IPR036938">
    <property type="entry name" value="PAP2/HPO_sf"/>
</dbReference>
<reference evidence="8 9" key="1">
    <citation type="submission" date="2020-12" db="EMBL/GenBank/DDBJ databases">
        <title>HMF7856_wgs.fasta genome submission.</title>
        <authorList>
            <person name="Kang H."/>
            <person name="Kim H."/>
            <person name="Joh K."/>
        </authorList>
    </citation>
    <scope>NUCLEOTIDE SEQUENCE [LARGE SCALE GENOMIC DNA]</scope>
    <source>
        <strain evidence="8 9">HMF7856</strain>
    </source>
</reference>
<keyword evidence="9" id="KW-1185">Reference proteome</keyword>
<dbReference type="SMART" id="SM00014">
    <property type="entry name" value="acidPPc"/>
    <property type="match status" value="1"/>
</dbReference>
<keyword evidence="6" id="KW-0472">Membrane</keyword>
<dbReference type="KEGG" id="mgik:GO620_017055"/>
<dbReference type="PANTHER" id="PTHR14969:SF62">
    <property type="entry name" value="DECAPRENYLPHOSPHORYL-5-PHOSPHORIBOSE PHOSPHATASE RV3807C-RELATED"/>
    <property type="match status" value="1"/>
</dbReference>
<dbReference type="PANTHER" id="PTHR14969">
    <property type="entry name" value="SPHINGOSINE-1-PHOSPHATE PHOSPHOHYDROLASE"/>
    <property type="match status" value="1"/>
</dbReference>
<evidence type="ECO:0000256" key="4">
    <source>
        <dbReference type="ARBA" id="ARBA00022801"/>
    </source>
</evidence>
<gene>
    <name evidence="8" type="ORF">GO620_017055</name>
</gene>
<accession>A0A6I4IMR1</accession>
<dbReference type="CDD" id="cd03394">
    <property type="entry name" value="PAP2_like_5"/>
    <property type="match status" value="1"/>
</dbReference>